<dbReference type="InterPro" id="IPR027417">
    <property type="entry name" value="P-loop_NTPase"/>
</dbReference>
<accession>B7FU87</accession>
<feature type="compositionally biased region" description="Low complexity" evidence="5">
    <location>
        <begin position="116"/>
        <end position="138"/>
    </location>
</feature>
<dbReference type="SUPFAM" id="SSF51197">
    <property type="entry name" value="Clavaminate synthase-like"/>
    <property type="match status" value="1"/>
</dbReference>
<dbReference type="PANTHER" id="PTHR10605">
    <property type="entry name" value="HEPARAN SULFATE SULFOTRANSFERASE"/>
    <property type="match status" value="1"/>
</dbReference>
<dbReference type="RefSeq" id="XP_002178554.1">
    <property type="nucleotide sequence ID" value="XM_002178518.1"/>
</dbReference>
<dbReference type="Gene3D" id="2.60.120.330">
    <property type="entry name" value="B-lactam Antibiotic, Isopenicillin N Synthase, Chain"/>
    <property type="match status" value="1"/>
</dbReference>
<feature type="binding site" evidence="4">
    <location>
        <position position="454"/>
    </location>
    <ligand>
        <name>3'-phosphoadenylyl sulfate</name>
        <dbReference type="ChEBI" id="CHEBI:58339"/>
    </ligand>
</feature>
<sequence length="652" mass="74427">MTGPTPQDEIDRQHAQANKLVEQSQPTPAVRVSDGKEIALRYKTRPVDDLLARGSATLIESATNPQDDDDREDWVVVDEHFPTWNTRGFVDVTALQDLVREGYNQTVPVIPMSVTKTTTTTATESTTTGSPNPSTSGSQKRKTFQASDVKSITNLWSEPNAAVHNVAICRPSHDAWGINKIVLVFCDDFLRDIYELPWWHGRDDMRLAVQPILDVLRIPPQRIVRMLLASLPPGVTIPVHHDTGEWVRHTHRVHVPVLVQNPDRVVFQCGVALDSLQRIPCTPGHVFEINNQAKHAVSNCDTDHRVHLILDYVDADFPLLPRILLRPGEKLLQTRRSIDRLENRGSRPTPSFLILGAQKAGTTSLYEYIVQHPLVVPARRRETHCLDWRWNDKLKSVKAQRAWCHKFYLTQELSLHPSCLTGDSTPSYLLDSRRVIPRIRNIFDWPLKFFVMLRNPIRRAESHFAMVTSSEGTPAQLKARGSEWRNKTFREVVHDDMRTMQTHGLIPYWNVDDGVLDIACFDTFVGSPEEDAAYDRYLAQVPLHTGSHSLISRGLYELQLRPWFVAFDPAAFLVMKLEHFRERGVTTAMEAVWKHLDLPCVSIQNEEAKNVRSYDPIADDSMQVYLERFYAPHNERLVSLLGDDAWNQAWCP</sequence>
<evidence type="ECO:0000256" key="1">
    <source>
        <dbReference type="ARBA" id="ARBA00007730"/>
    </source>
</evidence>
<keyword evidence="8" id="KW-1185">Reference proteome</keyword>
<dbReference type="InterPro" id="IPR007803">
    <property type="entry name" value="Asp/Arg/Pro-Hydrxlase"/>
</dbReference>
<evidence type="ECO:0000256" key="5">
    <source>
        <dbReference type="SAM" id="MobiDB-lite"/>
    </source>
</evidence>
<feature type="binding site" evidence="4">
    <location>
        <position position="462"/>
    </location>
    <ligand>
        <name>3'-phosphoadenylyl sulfate</name>
        <dbReference type="ChEBI" id="CHEBI:58339"/>
    </ligand>
</feature>
<dbReference type="HOGENOM" id="CLU_420642_0_0_1"/>
<evidence type="ECO:0000256" key="2">
    <source>
        <dbReference type="ARBA" id="ARBA00022679"/>
    </source>
</evidence>
<dbReference type="OrthoDB" id="411451at2759"/>
<name>B7FU87_PHATC</name>
<dbReference type="KEGG" id="pti:PHATRDRAFT_44473"/>
<feature type="domain" description="Aspartyl/asparaginy/proline hydroxylase" evidence="6">
    <location>
        <begin position="222"/>
        <end position="313"/>
    </location>
</feature>
<dbReference type="PaxDb" id="2850-Phatr44473"/>
<dbReference type="InterPro" id="IPR027443">
    <property type="entry name" value="IPNS-like_sf"/>
</dbReference>
<evidence type="ECO:0000313" key="7">
    <source>
        <dbReference type="EMBL" id="EEC50219.1"/>
    </source>
</evidence>
<evidence type="ECO:0000259" key="6">
    <source>
        <dbReference type="Pfam" id="PF05118"/>
    </source>
</evidence>
<keyword evidence="2" id="KW-0808">Transferase</keyword>
<dbReference type="InterPro" id="IPR037359">
    <property type="entry name" value="NST/OST"/>
</dbReference>
<dbReference type="SUPFAM" id="SSF52540">
    <property type="entry name" value="P-loop containing nucleoside triphosphate hydrolases"/>
    <property type="match status" value="1"/>
</dbReference>
<dbReference type="Pfam" id="PF05118">
    <property type="entry name" value="Asp_Arg_Hydrox"/>
    <property type="match status" value="1"/>
</dbReference>
<dbReference type="EMBL" id="CM000607">
    <property type="protein sequence ID" value="EEC50219.1"/>
    <property type="molecule type" value="Genomic_DNA"/>
</dbReference>
<evidence type="ECO:0000256" key="3">
    <source>
        <dbReference type="PIRSR" id="PIRSR637359-1"/>
    </source>
</evidence>
<dbReference type="GeneID" id="7197756"/>
<gene>
    <name evidence="7" type="ORF">PHATRDRAFT_44473</name>
</gene>
<dbReference type="Gene3D" id="3.40.50.300">
    <property type="entry name" value="P-loop containing nucleotide triphosphate hydrolases"/>
    <property type="match status" value="1"/>
</dbReference>
<feature type="active site" description="For sulfotransferase activity" evidence="3">
    <location>
        <position position="359"/>
    </location>
</feature>
<reference evidence="7 8" key="1">
    <citation type="journal article" date="2008" name="Nature">
        <title>The Phaeodactylum genome reveals the evolutionary history of diatom genomes.</title>
        <authorList>
            <person name="Bowler C."/>
            <person name="Allen A.E."/>
            <person name="Badger J.H."/>
            <person name="Grimwood J."/>
            <person name="Jabbari K."/>
            <person name="Kuo A."/>
            <person name="Maheswari U."/>
            <person name="Martens C."/>
            <person name="Maumus F."/>
            <person name="Otillar R.P."/>
            <person name="Rayko E."/>
            <person name="Salamov A."/>
            <person name="Vandepoele K."/>
            <person name="Beszteri B."/>
            <person name="Gruber A."/>
            <person name="Heijde M."/>
            <person name="Katinka M."/>
            <person name="Mock T."/>
            <person name="Valentin K."/>
            <person name="Verret F."/>
            <person name="Berges J.A."/>
            <person name="Brownlee C."/>
            <person name="Cadoret J.P."/>
            <person name="Chiovitti A."/>
            <person name="Choi C.J."/>
            <person name="Coesel S."/>
            <person name="De Martino A."/>
            <person name="Detter J.C."/>
            <person name="Durkin C."/>
            <person name="Falciatore A."/>
            <person name="Fournet J."/>
            <person name="Haruta M."/>
            <person name="Huysman M.J."/>
            <person name="Jenkins B.D."/>
            <person name="Jiroutova K."/>
            <person name="Jorgensen R.E."/>
            <person name="Joubert Y."/>
            <person name="Kaplan A."/>
            <person name="Kroger N."/>
            <person name="Kroth P.G."/>
            <person name="La Roche J."/>
            <person name="Lindquist E."/>
            <person name="Lommer M."/>
            <person name="Martin-Jezequel V."/>
            <person name="Lopez P.J."/>
            <person name="Lucas S."/>
            <person name="Mangogna M."/>
            <person name="McGinnis K."/>
            <person name="Medlin L.K."/>
            <person name="Montsant A."/>
            <person name="Oudot-Le Secq M.P."/>
            <person name="Napoli C."/>
            <person name="Obornik M."/>
            <person name="Parker M.S."/>
            <person name="Petit J.L."/>
            <person name="Porcel B.M."/>
            <person name="Poulsen N."/>
            <person name="Robison M."/>
            <person name="Rychlewski L."/>
            <person name="Rynearson T.A."/>
            <person name="Schmutz J."/>
            <person name="Shapiro H."/>
            <person name="Siaut M."/>
            <person name="Stanley M."/>
            <person name="Sussman M.R."/>
            <person name="Taylor A.R."/>
            <person name="Vardi A."/>
            <person name="von Dassow P."/>
            <person name="Vyverman W."/>
            <person name="Willis A."/>
            <person name="Wyrwicz L.S."/>
            <person name="Rokhsar D.S."/>
            <person name="Weissenbach J."/>
            <person name="Armbrust E.V."/>
            <person name="Green B.R."/>
            <person name="Van de Peer Y."/>
            <person name="Grigoriev I.V."/>
        </authorList>
    </citation>
    <scope>NUCLEOTIDE SEQUENCE [LARGE SCALE GENOMIC DNA]</scope>
    <source>
        <strain evidence="7 8">CCAP 1055/1</strain>
    </source>
</reference>
<evidence type="ECO:0000256" key="4">
    <source>
        <dbReference type="PIRSR" id="PIRSR637359-2"/>
    </source>
</evidence>
<dbReference type="PANTHER" id="PTHR10605:SF56">
    <property type="entry name" value="BIFUNCTIONAL HEPARAN SULFATE N-DEACETYLASE_N-SULFOTRANSFERASE"/>
    <property type="match status" value="1"/>
</dbReference>
<protein>
    <recommendedName>
        <fullName evidence="6">Aspartyl/asparaginy/proline hydroxylase domain-containing protein</fullName>
    </recommendedName>
</protein>
<evidence type="ECO:0000313" key="8">
    <source>
        <dbReference type="Proteomes" id="UP000000759"/>
    </source>
</evidence>
<proteinExistence type="inferred from homology"/>
<dbReference type="InParanoid" id="B7FU87"/>
<dbReference type="GO" id="GO:0008146">
    <property type="term" value="F:sulfotransferase activity"/>
    <property type="evidence" value="ECO:0007669"/>
    <property type="project" value="InterPro"/>
</dbReference>
<organism evidence="7 8">
    <name type="scientific">Phaeodactylum tricornutum (strain CCAP 1055/1)</name>
    <dbReference type="NCBI Taxonomy" id="556484"/>
    <lineage>
        <taxon>Eukaryota</taxon>
        <taxon>Sar</taxon>
        <taxon>Stramenopiles</taxon>
        <taxon>Ochrophyta</taxon>
        <taxon>Bacillariophyta</taxon>
        <taxon>Bacillariophyceae</taxon>
        <taxon>Bacillariophycidae</taxon>
        <taxon>Naviculales</taxon>
        <taxon>Phaeodactylaceae</taxon>
        <taxon>Phaeodactylum</taxon>
    </lineage>
</organism>
<comment type="similarity">
    <text evidence="1">Belongs to the aspartyl/asparaginyl beta-hydroxylase family.</text>
</comment>
<dbReference type="OMA" id="GQRREPH"/>
<dbReference type="Proteomes" id="UP000000759">
    <property type="component" value="Chromosome 4"/>
</dbReference>
<reference evidence="8" key="2">
    <citation type="submission" date="2008-08" db="EMBL/GenBank/DDBJ databases">
        <authorList>
            <consortium name="Diatom Consortium"/>
            <person name="Grigoriev I."/>
            <person name="Grimwood J."/>
            <person name="Kuo A."/>
            <person name="Otillar R.P."/>
            <person name="Salamov A."/>
            <person name="Detter J.C."/>
            <person name="Lindquist E."/>
            <person name="Shapiro H."/>
            <person name="Lucas S."/>
            <person name="Glavina del Rio T."/>
            <person name="Pitluck S."/>
            <person name="Rokhsar D."/>
            <person name="Bowler C."/>
        </authorList>
    </citation>
    <scope>GENOME REANNOTATION</scope>
    <source>
        <strain evidence="8">CCAP 1055/1</strain>
    </source>
</reference>
<dbReference type="AlphaFoldDB" id="B7FU87"/>
<feature type="region of interest" description="Disordered" evidence="5">
    <location>
        <begin position="116"/>
        <end position="143"/>
    </location>
</feature>
<dbReference type="eggNOG" id="ENOG502RRBR">
    <property type="taxonomic scope" value="Eukaryota"/>
</dbReference>